<evidence type="ECO:0000256" key="2">
    <source>
        <dbReference type="SAM" id="SignalP"/>
    </source>
</evidence>
<protein>
    <submittedName>
        <fullName evidence="3">Tripartite tricarboxylate transporter substrate binding protein</fullName>
    </submittedName>
</protein>
<gene>
    <name evidence="3" type="ORF">GCM10009097_35340</name>
</gene>
<name>A0ABP3M7M2_9BURK</name>
<proteinExistence type="inferred from homology"/>
<dbReference type="Gene3D" id="3.40.190.150">
    <property type="entry name" value="Bordetella uptake gene, domain 1"/>
    <property type="match status" value="1"/>
</dbReference>
<sequence length="320" mass="33465">MRILARFRALLAVLLLGAGAAHGAYPDHAVRLVVPFSAGGQFDIVARLFAKYAGERLGQPVIVENIGGGGGNIGAAKVANAAADGYTLLTLGGNHTMAKAMYANPGFALEDFAPIALISASPHVVLANAGAPFKTMQEMVAYAKRQPGKLSYGSPGVGSSMHLTFEMIKHRYGLDIVHVPYRGGANALSDLAGGQVQLGIVAIAPAMEFIKAGRIRALAVTSGSRSGVLPDVPALAEVGYPELDAASWMGLAAPARTPGAIVDRWNAIVLAFQRDPATAAQLQVMGFRSRATTPQEFKAYIDAEAKAYTEVVRRTGIRAD</sequence>
<evidence type="ECO:0000313" key="4">
    <source>
        <dbReference type="Proteomes" id="UP001501706"/>
    </source>
</evidence>
<dbReference type="Gene3D" id="3.40.190.10">
    <property type="entry name" value="Periplasmic binding protein-like II"/>
    <property type="match status" value="1"/>
</dbReference>
<feature type="signal peptide" evidence="2">
    <location>
        <begin position="1"/>
        <end position="23"/>
    </location>
</feature>
<evidence type="ECO:0000313" key="3">
    <source>
        <dbReference type="EMBL" id="GAA0514827.1"/>
    </source>
</evidence>
<organism evidence="3 4">
    <name type="scientific">Pigmentiphaga daeguensis</name>
    <dbReference type="NCBI Taxonomy" id="414049"/>
    <lineage>
        <taxon>Bacteria</taxon>
        <taxon>Pseudomonadati</taxon>
        <taxon>Pseudomonadota</taxon>
        <taxon>Betaproteobacteria</taxon>
        <taxon>Burkholderiales</taxon>
        <taxon>Alcaligenaceae</taxon>
        <taxon>Pigmentiphaga</taxon>
    </lineage>
</organism>
<accession>A0ABP3M7M2</accession>
<evidence type="ECO:0000256" key="1">
    <source>
        <dbReference type="ARBA" id="ARBA00006987"/>
    </source>
</evidence>
<dbReference type="PANTHER" id="PTHR42928:SF5">
    <property type="entry name" value="BLR1237 PROTEIN"/>
    <property type="match status" value="1"/>
</dbReference>
<dbReference type="PIRSF" id="PIRSF017082">
    <property type="entry name" value="YflP"/>
    <property type="match status" value="1"/>
</dbReference>
<dbReference type="InterPro" id="IPR042100">
    <property type="entry name" value="Bug_dom1"/>
</dbReference>
<dbReference type="InterPro" id="IPR005064">
    <property type="entry name" value="BUG"/>
</dbReference>
<comment type="similarity">
    <text evidence="1">Belongs to the UPF0065 (bug) family.</text>
</comment>
<keyword evidence="2" id="KW-0732">Signal</keyword>
<feature type="chain" id="PRO_5047042995" evidence="2">
    <location>
        <begin position="24"/>
        <end position="320"/>
    </location>
</feature>
<dbReference type="EMBL" id="BAAAEN010000014">
    <property type="protein sequence ID" value="GAA0514827.1"/>
    <property type="molecule type" value="Genomic_DNA"/>
</dbReference>
<keyword evidence="4" id="KW-1185">Reference proteome</keyword>
<reference evidence="4" key="1">
    <citation type="journal article" date="2019" name="Int. J. Syst. Evol. Microbiol.">
        <title>The Global Catalogue of Microorganisms (GCM) 10K type strain sequencing project: providing services to taxonomists for standard genome sequencing and annotation.</title>
        <authorList>
            <consortium name="The Broad Institute Genomics Platform"/>
            <consortium name="The Broad Institute Genome Sequencing Center for Infectious Disease"/>
            <person name="Wu L."/>
            <person name="Ma J."/>
        </authorList>
    </citation>
    <scope>NUCLEOTIDE SEQUENCE [LARGE SCALE GENOMIC DNA]</scope>
    <source>
        <strain evidence="4">JCM 14330</strain>
    </source>
</reference>
<dbReference type="Pfam" id="PF03401">
    <property type="entry name" value="TctC"/>
    <property type="match status" value="1"/>
</dbReference>
<comment type="caution">
    <text evidence="3">The sequence shown here is derived from an EMBL/GenBank/DDBJ whole genome shotgun (WGS) entry which is preliminary data.</text>
</comment>
<dbReference type="RefSeq" id="WP_343927967.1">
    <property type="nucleotide sequence ID" value="NZ_BAAAEN010000014.1"/>
</dbReference>
<dbReference type="Proteomes" id="UP001501706">
    <property type="component" value="Unassembled WGS sequence"/>
</dbReference>
<dbReference type="SUPFAM" id="SSF53850">
    <property type="entry name" value="Periplasmic binding protein-like II"/>
    <property type="match status" value="1"/>
</dbReference>
<dbReference type="PANTHER" id="PTHR42928">
    <property type="entry name" value="TRICARBOXYLATE-BINDING PROTEIN"/>
    <property type="match status" value="1"/>
</dbReference>